<accession>S4P5X8</accession>
<reference evidence="1" key="2">
    <citation type="submission" date="2013-05" db="EMBL/GenBank/DDBJ databases">
        <authorList>
            <person name="Carter J.-M."/>
            <person name="Baker S.C."/>
            <person name="Pink R."/>
            <person name="Carter D.R.F."/>
            <person name="Collins A."/>
            <person name="Tomlin J."/>
            <person name="Gibbs M."/>
            <person name="Breuker C.J."/>
        </authorList>
    </citation>
    <scope>NUCLEOTIDE SEQUENCE</scope>
    <source>
        <tissue evidence="1">Ovary</tissue>
    </source>
</reference>
<evidence type="ECO:0000313" key="1">
    <source>
        <dbReference type="EMBL" id="JAA85449.1"/>
    </source>
</evidence>
<dbReference type="AlphaFoldDB" id="S4P5X8"/>
<name>S4P5X8_9NEOP</name>
<proteinExistence type="predicted"/>
<organism evidence="1">
    <name type="scientific">Pararge aegeria</name>
    <name type="common">speckled wood butterfly</name>
    <dbReference type="NCBI Taxonomy" id="116150"/>
    <lineage>
        <taxon>Eukaryota</taxon>
        <taxon>Metazoa</taxon>
        <taxon>Ecdysozoa</taxon>
        <taxon>Arthropoda</taxon>
        <taxon>Hexapoda</taxon>
        <taxon>Insecta</taxon>
        <taxon>Pterygota</taxon>
        <taxon>Neoptera</taxon>
        <taxon>Endopterygota</taxon>
        <taxon>Lepidoptera</taxon>
        <taxon>Glossata</taxon>
        <taxon>Ditrysia</taxon>
        <taxon>Papilionoidea</taxon>
        <taxon>Nymphalidae</taxon>
        <taxon>Satyrinae</taxon>
        <taxon>Satyrini</taxon>
        <taxon>Parargina</taxon>
        <taxon>Pararge</taxon>
    </lineage>
</organism>
<protein>
    <submittedName>
        <fullName evidence="1">Uncharacterized protein</fullName>
    </submittedName>
</protein>
<sequence>MLLGYEDGKIEIYLTKKLTESSEGPELEIHLQNCLDKTNQLEKSLRINSLDVYEDKAGHHLFVATHSDVYELLLC</sequence>
<dbReference type="EMBL" id="GAIX01007111">
    <property type="protein sequence ID" value="JAA85449.1"/>
    <property type="molecule type" value="Transcribed_RNA"/>
</dbReference>
<reference evidence="1" key="1">
    <citation type="journal article" date="2013" name="BMC Genomics">
        <title>Unscrambling butterfly oogenesis.</title>
        <authorList>
            <person name="Carter J.M."/>
            <person name="Baker S.C."/>
            <person name="Pink R."/>
            <person name="Carter D.R."/>
            <person name="Collins A."/>
            <person name="Tomlin J."/>
            <person name="Gibbs M."/>
            <person name="Breuker C.J."/>
        </authorList>
    </citation>
    <scope>NUCLEOTIDE SEQUENCE</scope>
    <source>
        <tissue evidence="1">Ovary</tissue>
    </source>
</reference>